<accession>A0A4C1TMS3</accession>
<organism evidence="1 2">
    <name type="scientific">Eumeta variegata</name>
    <name type="common">Bagworm moth</name>
    <name type="synonym">Eumeta japonica</name>
    <dbReference type="NCBI Taxonomy" id="151549"/>
    <lineage>
        <taxon>Eukaryota</taxon>
        <taxon>Metazoa</taxon>
        <taxon>Ecdysozoa</taxon>
        <taxon>Arthropoda</taxon>
        <taxon>Hexapoda</taxon>
        <taxon>Insecta</taxon>
        <taxon>Pterygota</taxon>
        <taxon>Neoptera</taxon>
        <taxon>Endopterygota</taxon>
        <taxon>Lepidoptera</taxon>
        <taxon>Glossata</taxon>
        <taxon>Ditrysia</taxon>
        <taxon>Tineoidea</taxon>
        <taxon>Psychidae</taxon>
        <taxon>Oiketicinae</taxon>
        <taxon>Eumeta</taxon>
    </lineage>
</organism>
<evidence type="ECO:0000313" key="2">
    <source>
        <dbReference type="Proteomes" id="UP000299102"/>
    </source>
</evidence>
<keyword evidence="2" id="KW-1185">Reference proteome</keyword>
<evidence type="ECO:0000313" key="1">
    <source>
        <dbReference type="EMBL" id="GBP14980.1"/>
    </source>
</evidence>
<dbReference type="Proteomes" id="UP000299102">
    <property type="component" value="Unassembled WGS sequence"/>
</dbReference>
<comment type="caution">
    <text evidence="1">The sequence shown here is derived from an EMBL/GenBank/DDBJ whole genome shotgun (WGS) entry which is preliminary data.</text>
</comment>
<gene>
    <name evidence="1" type="ORF">EVAR_6628_1</name>
</gene>
<reference evidence="1 2" key="1">
    <citation type="journal article" date="2019" name="Commun. Biol.">
        <title>The bagworm genome reveals a unique fibroin gene that provides high tensile strength.</title>
        <authorList>
            <person name="Kono N."/>
            <person name="Nakamura H."/>
            <person name="Ohtoshi R."/>
            <person name="Tomita M."/>
            <person name="Numata K."/>
            <person name="Arakawa K."/>
        </authorList>
    </citation>
    <scope>NUCLEOTIDE SEQUENCE [LARGE SCALE GENOMIC DNA]</scope>
</reference>
<proteinExistence type="predicted"/>
<name>A0A4C1TMS3_EUMVA</name>
<protein>
    <submittedName>
        <fullName evidence="1">Uncharacterized protein</fullName>
    </submittedName>
</protein>
<dbReference type="AlphaFoldDB" id="A0A4C1TMS3"/>
<dbReference type="EMBL" id="BGZK01000068">
    <property type="protein sequence ID" value="GBP14980.1"/>
    <property type="molecule type" value="Genomic_DNA"/>
</dbReference>
<sequence>MVLMIFLESETMSESAAGTEPIIAFATSDRTPKASSLLLIASAQRWVNKVKKDEQQSSHFGNRTGDH</sequence>